<evidence type="ECO:0000313" key="2">
    <source>
        <dbReference type="EMBL" id="KKM80724.1"/>
    </source>
</evidence>
<sequence length="569" mass="65163">MNKYQIGKVIGVFGDKIDIALLNFSEEDDICMGVPENMCIDYQTNEGPTPILIGQPGSFIQVSLPNGYLLSMISDIKMKESMPTSREIRESEVDDEFFLKFPQRIISAVPIGTIDPSGKFERGTDILPTVNTPVYAVHKELINDIYKNYAIGAFSIGKLSLIPEQDAKIDLDVFLGRHAVIIGQTGSGKSWAVASILQKIAQFPRSTVVLFDLHGEYKTAFNSEHIDFMDAKELEFPYWLMNFQELTDLMIDRSEFTAPNQIAKFREILQEAKETFEENMNLDIPKITIDTPVFFNFQKIIEEFKRLDVERITGTSGRPKNGPFNGLFTRLIMRIESKLNDKRFNLIFRPEKYNTSASMELLFRKILGETIDDPKKIVIIDISPIPMEVRNSVISLILRCIFDFGYWYKRINEKTYPIAVFFEEAHSYLNENERSMKSTRLSAEKIAKEGRKYGISLTVISQRPRDVSATILSQCNSFMCLRITNPDDQTYVKRLLPDSIRGIVSIFSTLRRGECILLGDSIMMPTRIKIDKPDPAPSSDDTSFFNEWSQEHEEIDVNSVLNAWRRQED</sequence>
<protein>
    <recommendedName>
        <fullName evidence="1">Helicase HerA central domain-containing protein</fullName>
    </recommendedName>
</protein>
<dbReference type="PANTHER" id="PTHR42957">
    <property type="entry name" value="HELICASE MJ1565-RELATED"/>
    <property type="match status" value="1"/>
</dbReference>
<proteinExistence type="predicted"/>
<name>A0A0F9KEP4_9ZZZZ</name>
<evidence type="ECO:0000259" key="1">
    <source>
        <dbReference type="Pfam" id="PF01935"/>
    </source>
</evidence>
<feature type="domain" description="Helicase HerA central" evidence="1">
    <location>
        <begin position="156"/>
        <end position="399"/>
    </location>
</feature>
<dbReference type="InterPro" id="IPR002789">
    <property type="entry name" value="HerA_central"/>
</dbReference>
<dbReference type="EMBL" id="LAZR01008137">
    <property type="protein sequence ID" value="KKM80724.1"/>
    <property type="molecule type" value="Genomic_DNA"/>
</dbReference>
<dbReference type="PANTHER" id="PTHR42957:SF1">
    <property type="entry name" value="HELICASE MJ1565-RELATED"/>
    <property type="match status" value="1"/>
</dbReference>
<gene>
    <name evidence="2" type="ORF">LCGC14_1336980</name>
</gene>
<dbReference type="SUPFAM" id="SSF52540">
    <property type="entry name" value="P-loop containing nucleoside triphosphate hydrolases"/>
    <property type="match status" value="1"/>
</dbReference>
<dbReference type="Gene3D" id="3.40.50.300">
    <property type="entry name" value="P-loop containing nucleotide triphosphate hydrolases"/>
    <property type="match status" value="2"/>
</dbReference>
<accession>A0A0F9KEP4</accession>
<organism evidence="2">
    <name type="scientific">marine sediment metagenome</name>
    <dbReference type="NCBI Taxonomy" id="412755"/>
    <lineage>
        <taxon>unclassified sequences</taxon>
        <taxon>metagenomes</taxon>
        <taxon>ecological metagenomes</taxon>
    </lineage>
</organism>
<dbReference type="Pfam" id="PF01935">
    <property type="entry name" value="DUF87"/>
    <property type="match status" value="1"/>
</dbReference>
<reference evidence="2" key="1">
    <citation type="journal article" date="2015" name="Nature">
        <title>Complex archaea that bridge the gap between prokaryotes and eukaryotes.</title>
        <authorList>
            <person name="Spang A."/>
            <person name="Saw J.H."/>
            <person name="Jorgensen S.L."/>
            <person name="Zaremba-Niedzwiedzka K."/>
            <person name="Martijn J."/>
            <person name="Lind A.E."/>
            <person name="van Eijk R."/>
            <person name="Schleper C."/>
            <person name="Guy L."/>
            <person name="Ettema T.J."/>
        </authorList>
    </citation>
    <scope>NUCLEOTIDE SEQUENCE</scope>
</reference>
<dbReference type="InterPro" id="IPR027417">
    <property type="entry name" value="P-loop_NTPase"/>
</dbReference>
<comment type="caution">
    <text evidence="2">The sequence shown here is derived from an EMBL/GenBank/DDBJ whole genome shotgun (WGS) entry which is preliminary data.</text>
</comment>
<dbReference type="InterPro" id="IPR008571">
    <property type="entry name" value="HerA-like"/>
</dbReference>
<dbReference type="AlphaFoldDB" id="A0A0F9KEP4"/>